<sequence>MQSLRNVVRTAATIGAALALFTGLSTSAQAATGDFTYVNVNEDRFTLHNPQNGECFLLISGARSAANHTNTKATVFAEHGCEGARMTMQPNTSVNFSSAAPHSVMFG</sequence>
<proteinExistence type="predicted"/>
<keyword evidence="1" id="KW-0732">Signal</keyword>
<evidence type="ECO:0000256" key="1">
    <source>
        <dbReference type="SAM" id="SignalP"/>
    </source>
</evidence>
<dbReference type="RefSeq" id="WP_382038874.1">
    <property type="nucleotide sequence ID" value="NZ_JBHSKJ010000004.1"/>
</dbReference>
<dbReference type="EMBL" id="JBHSKJ010000004">
    <property type="protein sequence ID" value="MFC5144799.1"/>
    <property type="molecule type" value="Genomic_DNA"/>
</dbReference>
<protein>
    <recommendedName>
        <fullName evidence="4">Secreted protein</fullName>
    </recommendedName>
</protein>
<evidence type="ECO:0008006" key="4">
    <source>
        <dbReference type="Google" id="ProtNLM"/>
    </source>
</evidence>
<gene>
    <name evidence="2" type="ORF">ACFPP6_08955</name>
</gene>
<feature type="signal peptide" evidence="1">
    <location>
        <begin position="1"/>
        <end position="30"/>
    </location>
</feature>
<name>A0ABV9ZTQ4_9ACTN</name>
<dbReference type="Proteomes" id="UP001596222">
    <property type="component" value="Unassembled WGS sequence"/>
</dbReference>
<dbReference type="InterPro" id="IPR006311">
    <property type="entry name" value="TAT_signal"/>
</dbReference>
<dbReference type="PROSITE" id="PS51318">
    <property type="entry name" value="TAT"/>
    <property type="match status" value="1"/>
</dbReference>
<reference evidence="3" key="1">
    <citation type="journal article" date="2019" name="Int. J. Syst. Evol. Microbiol.">
        <title>The Global Catalogue of Microorganisms (GCM) 10K type strain sequencing project: providing services to taxonomists for standard genome sequencing and annotation.</title>
        <authorList>
            <consortium name="The Broad Institute Genomics Platform"/>
            <consortium name="The Broad Institute Genome Sequencing Center for Infectious Disease"/>
            <person name="Wu L."/>
            <person name="Ma J."/>
        </authorList>
    </citation>
    <scope>NUCLEOTIDE SEQUENCE [LARGE SCALE GENOMIC DNA]</scope>
    <source>
        <strain evidence="3">CGMCC 4.1641</strain>
    </source>
</reference>
<evidence type="ECO:0000313" key="2">
    <source>
        <dbReference type="EMBL" id="MFC5144799.1"/>
    </source>
</evidence>
<evidence type="ECO:0000313" key="3">
    <source>
        <dbReference type="Proteomes" id="UP001596222"/>
    </source>
</evidence>
<comment type="caution">
    <text evidence="2">The sequence shown here is derived from an EMBL/GenBank/DDBJ whole genome shotgun (WGS) entry which is preliminary data.</text>
</comment>
<organism evidence="2 3">
    <name type="scientific">Streptomyces aureoversilis</name>
    <dbReference type="NCBI Taxonomy" id="67277"/>
    <lineage>
        <taxon>Bacteria</taxon>
        <taxon>Bacillati</taxon>
        <taxon>Actinomycetota</taxon>
        <taxon>Actinomycetes</taxon>
        <taxon>Kitasatosporales</taxon>
        <taxon>Streptomycetaceae</taxon>
        <taxon>Streptomyces</taxon>
    </lineage>
</organism>
<feature type="chain" id="PRO_5045731583" description="Secreted protein" evidence="1">
    <location>
        <begin position="31"/>
        <end position="107"/>
    </location>
</feature>
<accession>A0ABV9ZTQ4</accession>
<keyword evidence="3" id="KW-1185">Reference proteome</keyword>